<keyword evidence="5 6" id="KW-0408">Iron</keyword>
<keyword evidence="3 6" id="KW-0479">Metal-binding</keyword>
<keyword evidence="2 6" id="KW-0349">Heme</keyword>
<protein>
    <recommendedName>
        <fullName evidence="9">Cytochrome P450</fullName>
    </recommendedName>
</protein>
<reference evidence="7 8" key="2">
    <citation type="submission" date="2021-10" db="EMBL/GenBank/DDBJ databases">
        <authorList>
            <person name="Piombo E."/>
        </authorList>
    </citation>
    <scope>NUCLEOTIDE SEQUENCE [LARGE SCALE GENOMIC DNA]</scope>
</reference>
<dbReference type="CDD" id="cd11059">
    <property type="entry name" value="CYP_fungal"/>
    <property type="match status" value="1"/>
</dbReference>
<dbReference type="GO" id="GO:0020037">
    <property type="term" value="F:heme binding"/>
    <property type="evidence" value="ECO:0007669"/>
    <property type="project" value="InterPro"/>
</dbReference>
<dbReference type="PANTHER" id="PTHR24305:SF96">
    <property type="entry name" value="CYTOCHROME P450 MONOOXYGENASE STCB-RELATED"/>
    <property type="match status" value="1"/>
</dbReference>
<feature type="binding site" description="axial binding residue" evidence="6">
    <location>
        <position position="427"/>
    </location>
    <ligand>
        <name>heme</name>
        <dbReference type="ChEBI" id="CHEBI:30413"/>
    </ligand>
    <ligandPart>
        <name>Fe</name>
        <dbReference type="ChEBI" id="CHEBI:18248"/>
    </ligandPart>
</feature>
<dbReference type="SUPFAM" id="SSF48264">
    <property type="entry name" value="Cytochrome P450"/>
    <property type="match status" value="1"/>
</dbReference>
<dbReference type="OrthoDB" id="1470350at2759"/>
<dbReference type="GO" id="GO:0016705">
    <property type="term" value="F:oxidoreductase activity, acting on paired donors, with incorporation or reduction of molecular oxygen"/>
    <property type="evidence" value="ECO:0007669"/>
    <property type="project" value="InterPro"/>
</dbReference>
<dbReference type="InterPro" id="IPR002401">
    <property type="entry name" value="Cyt_P450_E_grp-I"/>
</dbReference>
<dbReference type="GO" id="GO:0005506">
    <property type="term" value="F:iron ion binding"/>
    <property type="evidence" value="ECO:0007669"/>
    <property type="project" value="InterPro"/>
</dbReference>
<dbReference type="InterPro" id="IPR036396">
    <property type="entry name" value="Cyt_P450_sf"/>
</dbReference>
<organism evidence="7 8">
    <name type="scientific">Clonostachys byssicola</name>
    <dbReference type="NCBI Taxonomy" id="160290"/>
    <lineage>
        <taxon>Eukaryota</taxon>
        <taxon>Fungi</taxon>
        <taxon>Dikarya</taxon>
        <taxon>Ascomycota</taxon>
        <taxon>Pezizomycotina</taxon>
        <taxon>Sordariomycetes</taxon>
        <taxon>Hypocreomycetidae</taxon>
        <taxon>Hypocreales</taxon>
        <taxon>Bionectriaceae</taxon>
        <taxon>Clonostachys</taxon>
    </lineage>
</organism>
<dbReference type="Gene3D" id="1.10.630.10">
    <property type="entry name" value="Cytochrome P450"/>
    <property type="match status" value="1"/>
</dbReference>
<evidence type="ECO:0000313" key="8">
    <source>
        <dbReference type="Proteomes" id="UP000754883"/>
    </source>
</evidence>
<evidence type="ECO:0000256" key="6">
    <source>
        <dbReference type="PIRSR" id="PIRSR602401-1"/>
    </source>
</evidence>
<dbReference type="GO" id="GO:0004497">
    <property type="term" value="F:monooxygenase activity"/>
    <property type="evidence" value="ECO:0007669"/>
    <property type="project" value="InterPro"/>
</dbReference>
<gene>
    <name evidence="7" type="ORF">CBYS24578_00018476</name>
</gene>
<keyword evidence="8" id="KW-1185">Reference proteome</keyword>
<sequence>MATYSNLSVSVFIFAAFLYVAHVLRRPTSKVPGPWYSKWTGIVLQYHWLRGQRTYYIHSLHQRYGPTVRLSPNEIGLASIHDVKTVYHLRETYVKSSFYTDVTVSSQPNMFNTPNVQYNRRLRRLLGGPMSDSAIRGVEPIVVELATLAIQRMGEEISRRGAVDVLKWWTSMATDVIGTLTFGESFRTLEQGKPSAYTRDLAQVGPVAGLRATFPSLIPLTDYIPIPFLKAARDATHRIMQYSRESIQRYQNLLDSDSSRAQHTFFSNVFKAADDDKLTSDEVCAAALTYIVAGTDTTANSLTYLTWSVCRNPKMKARLLDELQSLPQDYSDSHLRKLPFLNHLIDETLRLYSAAPASLPRVVPSNGAELGTYWVPGGTVVSAQPYTMHRDPIVFPRPEEFNPERWETVTPDMKSHFMPFGRAGRICIGMHLAYMELRHGAAKFFLEFPNATISSKEGMSDEEMTPEIFFLLGPKGHRCLIESEGRL</sequence>
<evidence type="ECO:0000256" key="2">
    <source>
        <dbReference type="ARBA" id="ARBA00022617"/>
    </source>
</evidence>
<dbReference type="PRINTS" id="PR00385">
    <property type="entry name" value="P450"/>
</dbReference>
<comment type="caution">
    <text evidence="7">The sequence shown here is derived from an EMBL/GenBank/DDBJ whole genome shotgun (WGS) entry which is preliminary data.</text>
</comment>
<dbReference type="InterPro" id="IPR001128">
    <property type="entry name" value="Cyt_P450"/>
</dbReference>
<evidence type="ECO:0000256" key="1">
    <source>
        <dbReference type="ARBA" id="ARBA00010617"/>
    </source>
</evidence>
<comment type="similarity">
    <text evidence="1">Belongs to the cytochrome P450 family.</text>
</comment>
<evidence type="ECO:0008006" key="9">
    <source>
        <dbReference type="Google" id="ProtNLM"/>
    </source>
</evidence>
<reference evidence="8" key="1">
    <citation type="submission" date="2019-06" db="EMBL/GenBank/DDBJ databases">
        <authorList>
            <person name="Broberg M."/>
        </authorList>
    </citation>
    <scope>NUCLEOTIDE SEQUENCE [LARGE SCALE GENOMIC DNA]</scope>
</reference>
<evidence type="ECO:0000313" key="7">
    <source>
        <dbReference type="EMBL" id="CAG9980940.1"/>
    </source>
</evidence>
<dbReference type="EMBL" id="CABFNO020001320">
    <property type="protein sequence ID" value="CAG9980940.1"/>
    <property type="molecule type" value="Genomic_DNA"/>
</dbReference>
<dbReference type="PANTHER" id="PTHR24305">
    <property type="entry name" value="CYTOCHROME P450"/>
    <property type="match status" value="1"/>
</dbReference>
<name>A0A9N9XZF8_9HYPO</name>
<evidence type="ECO:0000256" key="3">
    <source>
        <dbReference type="ARBA" id="ARBA00022723"/>
    </source>
</evidence>
<proteinExistence type="inferred from homology"/>
<evidence type="ECO:0000256" key="5">
    <source>
        <dbReference type="ARBA" id="ARBA00023004"/>
    </source>
</evidence>
<evidence type="ECO:0000256" key="4">
    <source>
        <dbReference type="ARBA" id="ARBA00023002"/>
    </source>
</evidence>
<comment type="cofactor">
    <cofactor evidence="6">
        <name>heme</name>
        <dbReference type="ChEBI" id="CHEBI:30413"/>
    </cofactor>
</comment>
<dbReference type="Pfam" id="PF00067">
    <property type="entry name" value="p450"/>
    <property type="match status" value="1"/>
</dbReference>
<keyword evidence="4" id="KW-0560">Oxidoreductase</keyword>
<dbReference type="InterPro" id="IPR050121">
    <property type="entry name" value="Cytochrome_P450_monoxygenase"/>
</dbReference>
<dbReference type="PRINTS" id="PR00463">
    <property type="entry name" value="EP450I"/>
</dbReference>
<dbReference type="AlphaFoldDB" id="A0A9N9XZF8"/>
<accession>A0A9N9XZF8</accession>
<dbReference type="Proteomes" id="UP000754883">
    <property type="component" value="Unassembled WGS sequence"/>
</dbReference>